<comment type="function">
    <text evidence="7">Binds to myosin; probably involved in interaction with thick myofilaments in the A-band.</text>
</comment>
<dbReference type="EMBL" id="JAACNH010000002">
    <property type="protein sequence ID" value="KAG8451002.1"/>
    <property type="molecule type" value="Genomic_DNA"/>
</dbReference>
<evidence type="ECO:0000313" key="13">
    <source>
        <dbReference type="EMBL" id="KAG8451002.1"/>
    </source>
</evidence>
<dbReference type="Pfam" id="PF07679">
    <property type="entry name" value="I-set"/>
    <property type="match status" value="2"/>
</dbReference>
<proteinExistence type="inferred from homology"/>
<dbReference type="SMART" id="SM00408">
    <property type="entry name" value="IGc2"/>
    <property type="match status" value="2"/>
</dbReference>
<accession>A0A8T2K2Y7</accession>
<evidence type="ECO:0000256" key="8">
    <source>
        <dbReference type="ARBA" id="ARBA00071968"/>
    </source>
</evidence>
<dbReference type="SMART" id="SM00409">
    <property type="entry name" value="IG"/>
    <property type="match status" value="2"/>
</dbReference>
<evidence type="ECO:0000259" key="11">
    <source>
        <dbReference type="PROSITE" id="PS50835"/>
    </source>
</evidence>
<dbReference type="SUPFAM" id="SSF48726">
    <property type="entry name" value="Immunoglobulin"/>
    <property type="match status" value="2"/>
</dbReference>
<feature type="region of interest" description="Disordered" evidence="10">
    <location>
        <begin position="1"/>
        <end position="104"/>
    </location>
</feature>
<dbReference type="Pfam" id="PF00041">
    <property type="entry name" value="fn3"/>
    <property type="match status" value="1"/>
</dbReference>
<dbReference type="AlphaFoldDB" id="A0A8T2K2Y7"/>
<reference evidence="13" key="1">
    <citation type="thesis" date="2020" institute="ProQuest LLC" country="789 East Eisenhower Parkway, Ann Arbor, MI, USA">
        <title>Comparative Genomics and Chromosome Evolution.</title>
        <authorList>
            <person name="Mudd A.B."/>
        </authorList>
    </citation>
    <scope>NUCLEOTIDE SEQUENCE</scope>
    <source>
        <strain evidence="13">Female2</strain>
        <tissue evidence="13">Blood</tissue>
    </source>
</reference>
<dbReference type="InterPro" id="IPR013098">
    <property type="entry name" value="Ig_I-set"/>
</dbReference>
<evidence type="ECO:0000313" key="14">
    <source>
        <dbReference type="Proteomes" id="UP000812440"/>
    </source>
</evidence>
<dbReference type="Gene3D" id="2.60.40.10">
    <property type="entry name" value="Immunoglobulins"/>
    <property type="match status" value="4"/>
</dbReference>
<dbReference type="Proteomes" id="UP000812440">
    <property type="component" value="Chromosome 2"/>
</dbReference>
<dbReference type="FunFam" id="2.60.40.10:FF:000031">
    <property type="entry name" value="Myosin-binding protein C, slow type"/>
    <property type="match status" value="1"/>
</dbReference>
<dbReference type="PANTHER" id="PTHR13817">
    <property type="entry name" value="TITIN"/>
    <property type="match status" value="1"/>
</dbReference>
<dbReference type="FunFam" id="2.60.40.10:FF:000557">
    <property type="entry name" value="Myosin binding protein Ha"/>
    <property type="match status" value="1"/>
</dbReference>
<evidence type="ECO:0000256" key="4">
    <source>
        <dbReference type="ARBA" id="ARBA00023179"/>
    </source>
</evidence>
<evidence type="ECO:0000256" key="5">
    <source>
        <dbReference type="ARBA" id="ARBA00023319"/>
    </source>
</evidence>
<protein>
    <recommendedName>
        <fullName evidence="8">Myosin-binding protein H</fullName>
    </recommendedName>
    <alternativeName>
        <fullName evidence="9">H-protein</fullName>
    </alternativeName>
</protein>
<feature type="domain" description="Fibronectin type-III" evidence="12">
    <location>
        <begin position="260"/>
        <end position="355"/>
    </location>
</feature>
<dbReference type="CDD" id="cd05748">
    <property type="entry name" value="Ig_Titin_like"/>
    <property type="match status" value="1"/>
</dbReference>
<gene>
    <name evidence="13" type="ORF">GDO86_003326</name>
</gene>
<dbReference type="SMART" id="SM00060">
    <property type="entry name" value="FN3"/>
    <property type="match status" value="2"/>
</dbReference>
<dbReference type="GO" id="GO:0007155">
    <property type="term" value="P:cell adhesion"/>
    <property type="evidence" value="ECO:0007669"/>
    <property type="project" value="UniProtKB-KW"/>
</dbReference>
<dbReference type="FunFam" id="2.60.40.10:FF:000062">
    <property type="entry name" value="Myosin-binding protein C, slow type"/>
    <property type="match status" value="1"/>
</dbReference>
<evidence type="ECO:0000256" key="10">
    <source>
        <dbReference type="SAM" id="MobiDB-lite"/>
    </source>
</evidence>
<feature type="compositionally biased region" description="Low complexity" evidence="10">
    <location>
        <begin position="1"/>
        <end position="20"/>
    </location>
</feature>
<evidence type="ECO:0000256" key="1">
    <source>
        <dbReference type="ARBA" id="ARBA00022433"/>
    </source>
</evidence>
<evidence type="ECO:0000256" key="6">
    <source>
        <dbReference type="ARBA" id="ARBA00038352"/>
    </source>
</evidence>
<dbReference type="PRINTS" id="PR00014">
    <property type="entry name" value="FNTYPEIII"/>
</dbReference>
<dbReference type="GO" id="GO:0032982">
    <property type="term" value="C:myosin filament"/>
    <property type="evidence" value="ECO:0007669"/>
    <property type="project" value="UniProtKB-KW"/>
</dbReference>
<evidence type="ECO:0000256" key="2">
    <source>
        <dbReference type="ARBA" id="ARBA00022737"/>
    </source>
</evidence>
<evidence type="ECO:0000256" key="3">
    <source>
        <dbReference type="ARBA" id="ARBA00022889"/>
    </source>
</evidence>
<dbReference type="PROSITE" id="PS50835">
    <property type="entry name" value="IG_LIKE"/>
    <property type="match status" value="2"/>
</dbReference>
<dbReference type="InterPro" id="IPR007110">
    <property type="entry name" value="Ig-like_dom"/>
</dbReference>
<keyword evidence="3" id="KW-0130">Cell adhesion</keyword>
<dbReference type="InterPro" id="IPR003598">
    <property type="entry name" value="Ig_sub2"/>
</dbReference>
<feature type="compositionally biased region" description="Pro residues" evidence="10">
    <location>
        <begin position="32"/>
        <end position="54"/>
    </location>
</feature>
<keyword evidence="4" id="KW-0514">Muscle protein</keyword>
<comment type="similarity">
    <text evidence="6">Belongs to the immunoglobulin superfamily. MyBP family.</text>
</comment>
<dbReference type="InterPro" id="IPR003961">
    <property type="entry name" value="FN3_dom"/>
</dbReference>
<comment type="caution">
    <text evidence="13">The sequence shown here is derived from an EMBL/GenBank/DDBJ whole genome shotgun (WGS) entry which is preliminary data.</text>
</comment>
<evidence type="ECO:0000256" key="7">
    <source>
        <dbReference type="ARBA" id="ARBA00060255"/>
    </source>
</evidence>
<evidence type="ECO:0000256" key="9">
    <source>
        <dbReference type="ARBA" id="ARBA00078133"/>
    </source>
</evidence>
<dbReference type="InterPro" id="IPR003599">
    <property type="entry name" value="Ig_sub"/>
</dbReference>
<name>A0A8T2K2Y7_9PIPI</name>
<dbReference type="OrthoDB" id="6107607at2759"/>
<keyword evidence="5" id="KW-0393">Immunoglobulin domain</keyword>
<keyword evidence="14" id="KW-1185">Reference proteome</keyword>
<dbReference type="GO" id="GO:0045214">
    <property type="term" value="P:sarcomere organization"/>
    <property type="evidence" value="ECO:0007669"/>
    <property type="project" value="TreeGrafter"/>
</dbReference>
<keyword evidence="2" id="KW-0677">Repeat</keyword>
<feature type="domain" description="Ig-like" evidence="11">
    <location>
        <begin position="373"/>
        <end position="457"/>
    </location>
</feature>
<feature type="domain" description="Ig-like" evidence="11">
    <location>
        <begin position="163"/>
        <end position="251"/>
    </location>
</feature>
<dbReference type="InterPro" id="IPR050964">
    <property type="entry name" value="Striated_Muscle_Regulatory"/>
</dbReference>
<dbReference type="PANTHER" id="PTHR13817:SF49">
    <property type="entry name" value="MYOSIN-BINDING PROTEIN H"/>
    <property type="match status" value="1"/>
</dbReference>
<evidence type="ECO:0000259" key="12">
    <source>
        <dbReference type="PROSITE" id="PS50853"/>
    </source>
</evidence>
<organism evidence="13 14">
    <name type="scientific">Hymenochirus boettgeri</name>
    <name type="common">Congo dwarf clawed frog</name>
    <dbReference type="NCBI Taxonomy" id="247094"/>
    <lineage>
        <taxon>Eukaryota</taxon>
        <taxon>Metazoa</taxon>
        <taxon>Chordata</taxon>
        <taxon>Craniata</taxon>
        <taxon>Vertebrata</taxon>
        <taxon>Euteleostomi</taxon>
        <taxon>Amphibia</taxon>
        <taxon>Batrachia</taxon>
        <taxon>Anura</taxon>
        <taxon>Pipoidea</taxon>
        <taxon>Pipidae</taxon>
        <taxon>Pipinae</taxon>
        <taxon>Hymenochirus</taxon>
    </lineage>
</organism>
<keyword evidence="1" id="KW-0787">Thick filament</keyword>
<sequence length="466" mass="51241">MPAKAPIKKSPAAKTAPAKAQTDSAVVAEPVQDPPASIPVEAPTPAPEPTPEPAPEVTATHSTPSSQEDPVPEPAPDTPVSPTESEKAPEVIEPPPPEPEAPKEGQEWIAVNKEPSVSTRYKIQNLTTGDKISVCVKAVSKAGSSAPTALENFVQIREIVDRPKISLPRHLRQTFVKHVGEAVNLVIPFQGKPRPQVHWTKNGQPLDPKHASVRNTESDTILFIRTAERKDSGTYELTVQIDSLEDKAKIEIKVAERPGPPKSIKLLDVWGFNAALEWTPPLDDGNSEITGYTIQKADKKTGEWFTVHEHYRQVNCTVSDLIMGNSYYFRVFSENLCGLSEKAAVTKDFASIKKSGISYKPPVYEDRNFAEAPKFTQLLSDRTTTTGYSTKLFCCVRGSPKPKIVWMKNQMEIREDPKFRCLVNQGVCSLEIRKPCPFDGGVYTCKAINSLGEATVDCRLDVKVPQ</sequence>
<dbReference type="GO" id="GO:0031430">
    <property type="term" value="C:M band"/>
    <property type="evidence" value="ECO:0007669"/>
    <property type="project" value="TreeGrafter"/>
</dbReference>
<dbReference type="SUPFAM" id="SSF49265">
    <property type="entry name" value="Fibronectin type III"/>
    <property type="match status" value="2"/>
</dbReference>
<dbReference type="PROSITE" id="PS50853">
    <property type="entry name" value="FN3"/>
    <property type="match status" value="1"/>
</dbReference>
<dbReference type="InterPro" id="IPR036179">
    <property type="entry name" value="Ig-like_dom_sf"/>
</dbReference>
<dbReference type="InterPro" id="IPR013783">
    <property type="entry name" value="Ig-like_fold"/>
</dbReference>
<dbReference type="InterPro" id="IPR036116">
    <property type="entry name" value="FN3_sf"/>
</dbReference>
<dbReference type="CDD" id="cd00063">
    <property type="entry name" value="FN3"/>
    <property type="match status" value="2"/>
</dbReference>